<reference evidence="1 2" key="1">
    <citation type="journal article" date="2018" name="Front. Plant Sci.">
        <title>Red Clover (Trifolium pratense) and Zigzag Clover (T. medium) - A Picture of Genomic Similarities and Differences.</title>
        <authorList>
            <person name="Dluhosova J."/>
            <person name="Istvanek J."/>
            <person name="Nedelnik J."/>
            <person name="Repkova J."/>
        </authorList>
    </citation>
    <scope>NUCLEOTIDE SEQUENCE [LARGE SCALE GENOMIC DNA]</scope>
    <source>
        <strain evidence="2">cv. 10/8</strain>
        <tissue evidence="1">Leaf</tissue>
    </source>
</reference>
<evidence type="ECO:0000313" key="2">
    <source>
        <dbReference type="Proteomes" id="UP000265520"/>
    </source>
</evidence>
<feature type="non-terminal residue" evidence="1">
    <location>
        <position position="1"/>
    </location>
</feature>
<dbReference type="EMBL" id="LXQA010823467">
    <property type="protein sequence ID" value="MCI72691.1"/>
    <property type="molecule type" value="Genomic_DNA"/>
</dbReference>
<protein>
    <submittedName>
        <fullName evidence="1">Uncharacterized protein</fullName>
    </submittedName>
</protein>
<organism evidence="1 2">
    <name type="scientific">Trifolium medium</name>
    <dbReference type="NCBI Taxonomy" id="97028"/>
    <lineage>
        <taxon>Eukaryota</taxon>
        <taxon>Viridiplantae</taxon>
        <taxon>Streptophyta</taxon>
        <taxon>Embryophyta</taxon>
        <taxon>Tracheophyta</taxon>
        <taxon>Spermatophyta</taxon>
        <taxon>Magnoliopsida</taxon>
        <taxon>eudicotyledons</taxon>
        <taxon>Gunneridae</taxon>
        <taxon>Pentapetalae</taxon>
        <taxon>rosids</taxon>
        <taxon>fabids</taxon>
        <taxon>Fabales</taxon>
        <taxon>Fabaceae</taxon>
        <taxon>Papilionoideae</taxon>
        <taxon>50 kb inversion clade</taxon>
        <taxon>NPAAA clade</taxon>
        <taxon>Hologalegina</taxon>
        <taxon>IRL clade</taxon>
        <taxon>Trifolieae</taxon>
        <taxon>Trifolium</taxon>
    </lineage>
</organism>
<comment type="caution">
    <text evidence="1">The sequence shown here is derived from an EMBL/GenBank/DDBJ whole genome shotgun (WGS) entry which is preliminary data.</text>
</comment>
<name>A0A392UGK8_9FABA</name>
<sequence>NQEDEVVVEE</sequence>
<evidence type="ECO:0000313" key="1">
    <source>
        <dbReference type="EMBL" id="MCI72691.1"/>
    </source>
</evidence>
<dbReference type="Proteomes" id="UP000265520">
    <property type="component" value="Unassembled WGS sequence"/>
</dbReference>
<accession>A0A392UGK8</accession>
<keyword evidence="2" id="KW-1185">Reference proteome</keyword>
<proteinExistence type="predicted"/>